<evidence type="ECO:0000313" key="2">
    <source>
        <dbReference type="Proteomes" id="UP000694910"/>
    </source>
</evidence>
<feature type="compositionally biased region" description="Pro residues" evidence="1">
    <location>
        <begin position="686"/>
        <end position="695"/>
    </location>
</feature>
<proteinExistence type="predicted"/>
<keyword evidence="2" id="KW-1185">Reference proteome</keyword>
<dbReference type="RefSeq" id="XP_014652340.1">
    <property type="nucleotide sequence ID" value="XM_014796854.1"/>
</dbReference>
<dbReference type="GeneID" id="106803899"/>
<feature type="compositionally biased region" description="Low complexity" evidence="1">
    <location>
        <begin position="406"/>
        <end position="420"/>
    </location>
</feature>
<feature type="compositionally biased region" description="Basic and acidic residues" evidence="1">
    <location>
        <begin position="489"/>
        <end position="510"/>
    </location>
</feature>
<feature type="compositionally biased region" description="Low complexity" evidence="1">
    <location>
        <begin position="274"/>
        <end position="285"/>
    </location>
</feature>
<feature type="compositionally biased region" description="Polar residues" evidence="1">
    <location>
        <begin position="572"/>
        <end position="584"/>
    </location>
</feature>
<feature type="region of interest" description="Disordered" evidence="1">
    <location>
        <begin position="1"/>
        <end position="35"/>
    </location>
</feature>
<feature type="compositionally biased region" description="Pro residues" evidence="1">
    <location>
        <begin position="218"/>
        <end position="227"/>
    </location>
</feature>
<dbReference type="Proteomes" id="UP000694910">
    <property type="component" value="Unplaced"/>
</dbReference>
<gene>
    <name evidence="3" type="primary">LOC106803899</name>
</gene>
<feature type="compositionally biased region" description="Pro residues" evidence="1">
    <location>
        <begin position="465"/>
        <end position="475"/>
    </location>
</feature>
<feature type="compositionally biased region" description="Low complexity" evidence="1">
    <location>
        <begin position="800"/>
        <end position="814"/>
    </location>
</feature>
<accession>A0ABM1DKK9</accession>
<name>A0ABM1DKK9_CERSS</name>
<protein>
    <submittedName>
        <fullName evidence="3">Collagen alpha-1(I) chain-like</fullName>
    </submittedName>
</protein>
<feature type="compositionally biased region" description="Low complexity" evidence="1">
    <location>
        <begin position="336"/>
        <end position="358"/>
    </location>
</feature>
<feature type="compositionally biased region" description="Low complexity" evidence="1">
    <location>
        <begin position="312"/>
        <end position="329"/>
    </location>
</feature>
<reference evidence="3" key="1">
    <citation type="submission" date="2025-08" db="UniProtKB">
        <authorList>
            <consortium name="RefSeq"/>
        </authorList>
    </citation>
    <scope>IDENTIFICATION</scope>
</reference>
<sequence length="880" mass="90554">MARRGWPAAPRRRGRGQPRSSSEPQKEPRLHPDLGLLASRTVRRWVSVVKAAPSGVLLTADWQGVGTRGQEAGQGPELHNLGEPSQTPDLSGSSWGLGEGRYPRLTAEPREAPGRPVAGRELGRRGQGEPLVQGPPSLHAGASSELDTPEALPPRPAARGRLCQSQKPAVSPSPALGHRPSSTNHINCIPKTTPAASKALLGSPLLQEARPDSQAGQAPPPRSPPGRKPPEVAVGLRDISSDSTQPCSSAYCVPAAAPGAGETAGRGEAEEDCSGSSEQSAAGSALVVTAGRRFPSRVAMPANSSSPADSLAPGAPMGTMRPPRRGPTGVHLGQAQRRPGPARSGQPSSPPSGDGADAPPVPQEGCRLRGGAAQPPLAPPRPMPTLELRRTLSRQPGMDGKAAPPGAQTAGRTDTRAAGAPPAPPPGAPEGAPQGRLEMETGLPVSRLPPPACRPHGPGARFPAPASPDPGPSPRPRAGSGAMGLSRRPRGERGPSGGPERKSDTPREVAEGEEEEAAPPGLQPARHSDRPRIPRACSSRRKTTPSPASSGASPQDGSFGGRGPRAARTRTVSAHTQTPTQTGRQAPARTRTGDTQAPPRRFPTKAGARAGTRSHARAHSRSPPPAEHPQPSIRTPAPRRSVGAAPPGPLAGGGEQAAPDSPPAQLRDPGSSIPPPSRPRQAPAPILLPKPPARTPGPATCEGEGPKEGRTRPPRGPERRRRRGGQVKALQDPGALRRGRAEAAATPGDRPYNKGRGGRKARTGVRGRDRTPTQDRGPPDNGSEPTGQQRRGAVLGGGPLLRSRSGGRASSRAPVTAASARAQSRPGAWCPAALAGTRASHAHSLLPGRSSLPASYLAPRDSHAQCAPSLDAPRPVHPAR</sequence>
<evidence type="ECO:0000256" key="1">
    <source>
        <dbReference type="SAM" id="MobiDB-lite"/>
    </source>
</evidence>
<feature type="compositionally biased region" description="Basic residues" evidence="1">
    <location>
        <begin position="756"/>
        <end position="765"/>
    </location>
</feature>
<feature type="compositionally biased region" description="Basic and acidic residues" evidence="1">
    <location>
        <begin position="704"/>
        <end position="717"/>
    </location>
</feature>
<evidence type="ECO:0000313" key="3">
    <source>
        <dbReference type="RefSeq" id="XP_014652340.1"/>
    </source>
</evidence>
<feature type="region of interest" description="Disordered" evidence="1">
    <location>
        <begin position="66"/>
        <end position="826"/>
    </location>
</feature>
<feature type="compositionally biased region" description="Polar residues" evidence="1">
    <location>
        <begin position="83"/>
        <end position="94"/>
    </location>
</feature>
<organism evidence="2 3">
    <name type="scientific">Ceratotherium simum simum</name>
    <name type="common">Southern white rhinoceros</name>
    <dbReference type="NCBI Taxonomy" id="73337"/>
    <lineage>
        <taxon>Eukaryota</taxon>
        <taxon>Metazoa</taxon>
        <taxon>Chordata</taxon>
        <taxon>Craniata</taxon>
        <taxon>Vertebrata</taxon>
        <taxon>Euteleostomi</taxon>
        <taxon>Mammalia</taxon>
        <taxon>Eutheria</taxon>
        <taxon>Laurasiatheria</taxon>
        <taxon>Perissodactyla</taxon>
        <taxon>Rhinocerotidae</taxon>
        <taxon>Ceratotherium</taxon>
    </lineage>
</organism>
<feature type="compositionally biased region" description="Low complexity" evidence="1">
    <location>
        <begin position="545"/>
        <end position="557"/>
    </location>
</feature>